<keyword evidence="3" id="KW-1133">Transmembrane helix</keyword>
<organism evidence="4 5">
    <name type="scientific">Ideonella paludis</name>
    <dbReference type="NCBI Taxonomy" id="1233411"/>
    <lineage>
        <taxon>Bacteria</taxon>
        <taxon>Pseudomonadati</taxon>
        <taxon>Pseudomonadota</taxon>
        <taxon>Betaproteobacteria</taxon>
        <taxon>Burkholderiales</taxon>
        <taxon>Sphaerotilaceae</taxon>
        <taxon>Ideonella</taxon>
    </lineage>
</organism>
<gene>
    <name evidence="4" type="ORF">KAK11_02415</name>
</gene>
<protein>
    <submittedName>
        <fullName evidence="4">Uncharacterized protein</fullName>
    </submittedName>
</protein>
<comment type="caution">
    <text evidence="4">The sequence shown here is derived from an EMBL/GenBank/DDBJ whole genome shotgun (WGS) entry which is preliminary data.</text>
</comment>
<keyword evidence="3" id="KW-0812">Transmembrane</keyword>
<feature type="transmembrane region" description="Helical" evidence="3">
    <location>
        <begin position="298"/>
        <end position="322"/>
    </location>
</feature>
<keyword evidence="1" id="KW-0175">Coiled coil</keyword>
<dbReference type="RefSeq" id="WP_210805770.1">
    <property type="nucleotide sequence ID" value="NZ_JAGQDG010000001.1"/>
</dbReference>
<evidence type="ECO:0000256" key="1">
    <source>
        <dbReference type="SAM" id="Coils"/>
    </source>
</evidence>
<name>A0ABS5DSP0_9BURK</name>
<evidence type="ECO:0000256" key="2">
    <source>
        <dbReference type="SAM" id="MobiDB-lite"/>
    </source>
</evidence>
<keyword evidence="3" id="KW-0472">Membrane</keyword>
<dbReference type="EMBL" id="JAGQDG010000001">
    <property type="protein sequence ID" value="MBQ0934165.1"/>
    <property type="molecule type" value="Genomic_DNA"/>
</dbReference>
<dbReference type="Proteomes" id="UP000672097">
    <property type="component" value="Unassembled WGS sequence"/>
</dbReference>
<proteinExistence type="predicted"/>
<sequence length="395" mass="43106">MSSDSTKQPKKGLVIQPLKQPFDLQTEKLGVVKVGHLTMKALIKISPDLDPKSEVSDQDLIMAVFLAVATHPPETDGVQPCPLTADEVAQVTEQDIRDFAKRFLEAENWEASSEADPVASLAEKIRSQIRQIGESTKKTMDQFQGILSNDTKRLFMMNTALSERLKEVSGLAKINQFIKDREQFESLTAASQLLKEREEYLKVGATADLLKNLPGASATGAFAPLPKLELPKIEIPQPVDLPINRAAKAMTELNQKADSLKETADAMASAIGIMNEAIASALLDFKAKQQRDDKSQRISLNIAAGSLVASVIVGLVSLWFSWGSYELAKASDTSSSEQRIGTENAMAEQTKLLRDLLLTQQEQKKLLADSQSSVAARGPNTAVQGALRDKAMPRH</sequence>
<reference evidence="4 5" key="1">
    <citation type="submission" date="2021-04" db="EMBL/GenBank/DDBJ databases">
        <title>The genome sequence of type strain Ideonella paludis KCTC 32238.</title>
        <authorList>
            <person name="Liu Y."/>
        </authorList>
    </citation>
    <scope>NUCLEOTIDE SEQUENCE [LARGE SCALE GENOMIC DNA]</scope>
    <source>
        <strain evidence="4 5">KCTC 32238</strain>
    </source>
</reference>
<feature type="region of interest" description="Disordered" evidence="2">
    <location>
        <begin position="368"/>
        <end position="395"/>
    </location>
</feature>
<accession>A0ABS5DSP0</accession>
<evidence type="ECO:0000313" key="5">
    <source>
        <dbReference type="Proteomes" id="UP000672097"/>
    </source>
</evidence>
<evidence type="ECO:0000256" key="3">
    <source>
        <dbReference type="SAM" id="Phobius"/>
    </source>
</evidence>
<feature type="coiled-coil region" evidence="1">
    <location>
        <begin position="243"/>
        <end position="270"/>
    </location>
</feature>
<keyword evidence="5" id="KW-1185">Reference proteome</keyword>
<evidence type="ECO:0000313" key="4">
    <source>
        <dbReference type="EMBL" id="MBQ0934165.1"/>
    </source>
</evidence>